<name>A0A1C7M7X2_GRIFR</name>
<dbReference type="AlphaFoldDB" id="A0A1C7M7X2"/>
<accession>A0A1C7M7X2</accession>
<dbReference type="EMBL" id="LUGG01000007">
    <property type="protein sequence ID" value="OBZ72932.1"/>
    <property type="molecule type" value="Genomic_DNA"/>
</dbReference>
<organism evidence="1 2">
    <name type="scientific">Grifola frondosa</name>
    <name type="common">Maitake</name>
    <name type="synonym">Polyporus frondosus</name>
    <dbReference type="NCBI Taxonomy" id="5627"/>
    <lineage>
        <taxon>Eukaryota</taxon>
        <taxon>Fungi</taxon>
        <taxon>Dikarya</taxon>
        <taxon>Basidiomycota</taxon>
        <taxon>Agaricomycotina</taxon>
        <taxon>Agaricomycetes</taxon>
        <taxon>Polyporales</taxon>
        <taxon>Grifolaceae</taxon>
        <taxon>Grifola</taxon>
    </lineage>
</organism>
<evidence type="ECO:0000313" key="1">
    <source>
        <dbReference type="EMBL" id="OBZ72932.1"/>
    </source>
</evidence>
<sequence length="101" mass="12171">MMQLTTHMETTYSPLTVMVPRKPQESDVATFEYLRRRPAECDWISRATSHKRVRIELRLLIFDVNVYAKLDMYVVEKHERCCPPHPRDRRYYRGETTPLRS</sequence>
<gene>
    <name evidence="1" type="ORF">A0H81_07185</name>
</gene>
<evidence type="ECO:0000313" key="2">
    <source>
        <dbReference type="Proteomes" id="UP000092993"/>
    </source>
</evidence>
<comment type="caution">
    <text evidence="1">The sequence shown here is derived from an EMBL/GenBank/DDBJ whole genome shotgun (WGS) entry which is preliminary data.</text>
</comment>
<reference evidence="1 2" key="1">
    <citation type="submission" date="2016-03" db="EMBL/GenBank/DDBJ databases">
        <title>Whole genome sequencing of Grifola frondosa 9006-11.</title>
        <authorList>
            <person name="Min B."/>
            <person name="Park H."/>
            <person name="Kim J.-G."/>
            <person name="Cho H."/>
            <person name="Oh Y.-L."/>
            <person name="Kong W.-S."/>
            <person name="Choi I.-G."/>
        </authorList>
    </citation>
    <scope>NUCLEOTIDE SEQUENCE [LARGE SCALE GENOMIC DNA]</scope>
    <source>
        <strain evidence="1 2">9006-11</strain>
    </source>
</reference>
<proteinExistence type="predicted"/>
<dbReference type="Proteomes" id="UP000092993">
    <property type="component" value="Unassembled WGS sequence"/>
</dbReference>
<keyword evidence="2" id="KW-1185">Reference proteome</keyword>
<protein>
    <submittedName>
        <fullName evidence="1">Uncharacterized protein</fullName>
    </submittedName>
</protein>